<sequence>MKSIPAGIMVLLLAACHASSARKAANEMTICQINAAGDAVVGALVRSSGIYKTDGANLSFFVDEACGAEANGIDLGRAWGVPSYDALREKWTRDCEAAGRRIVCVVERKVFFTGRVRRSEDGGHPVIDLKSIHESR</sequence>
<comment type="caution">
    <text evidence="2">The sequence shown here is derived from an EMBL/GenBank/DDBJ whole genome shotgun (WGS) entry which is preliminary data.</text>
</comment>
<protein>
    <recommendedName>
        <fullName evidence="4">Lipoprotein</fullName>
    </recommendedName>
</protein>
<dbReference type="Proteomes" id="UP000305760">
    <property type="component" value="Unassembled WGS sequence"/>
</dbReference>
<reference evidence="2 3" key="1">
    <citation type="submission" date="2019-03" db="EMBL/GenBank/DDBJ databases">
        <title>Arenimonas daejeonensis sp. nov., isolated from compost.</title>
        <authorList>
            <person name="Jeon C.O."/>
        </authorList>
    </citation>
    <scope>NUCLEOTIDE SEQUENCE [LARGE SCALE GENOMIC DNA]</scope>
    <source>
        <strain evidence="2 3">R29</strain>
    </source>
</reference>
<evidence type="ECO:0000256" key="1">
    <source>
        <dbReference type="SAM" id="SignalP"/>
    </source>
</evidence>
<gene>
    <name evidence="2" type="ORF">E1B00_15105</name>
</gene>
<evidence type="ECO:0008006" key="4">
    <source>
        <dbReference type="Google" id="ProtNLM"/>
    </source>
</evidence>
<feature type="signal peptide" evidence="1">
    <location>
        <begin position="1"/>
        <end position="24"/>
    </location>
</feature>
<name>A0A5C4RPR9_9GAMM</name>
<evidence type="ECO:0000313" key="2">
    <source>
        <dbReference type="EMBL" id="TNJ32721.1"/>
    </source>
</evidence>
<accession>A0A5C4RPR9</accession>
<dbReference type="EMBL" id="SMDR01000005">
    <property type="protein sequence ID" value="TNJ32721.1"/>
    <property type="molecule type" value="Genomic_DNA"/>
</dbReference>
<dbReference type="AlphaFoldDB" id="A0A5C4RPR9"/>
<proteinExistence type="predicted"/>
<evidence type="ECO:0000313" key="3">
    <source>
        <dbReference type="Proteomes" id="UP000305760"/>
    </source>
</evidence>
<dbReference type="PROSITE" id="PS51257">
    <property type="entry name" value="PROKAR_LIPOPROTEIN"/>
    <property type="match status" value="1"/>
</dbReference>
<feature type="chain" id="PRO_5022796371" description="Lipoprotein" evidence="1">
    <location>
        <begin position="25"/>
        <end position="136"/>
    </location>
</feature>
<keyword evidence="1" id="KW-0732">Signal</keyword>
<organism evidence="2 3">
    <name type="scientific">Arenimonas terrae</name>
    <dbReference type="NCBI Taxonomy" id="2546226"/>
    <lineage>
        <taxon>Bacteria</taxon>
        <taxon>Pseudomonadati</taxon>
        <taxon>Pseudomonadota</taxon>
        <taxon>Gammaproteobacteria</taxon>
        <taxon>Lysobacterales</taxon>
        <taxon>Lysobacteraceae</taxon>
        <taxon>Arenimonas</taxon>
    </lineage>
</organism>
<keyword evidence="3" id="KW-1185">Reference proteome</keyword>
<dbReference type="RefSeq" id="WP_139450331.1">
    <property type="nucleotide sequence ID" value="NZ_SMDR01000005.1"/>
</dbReference>